<dbReference type="GO" id="GO:0007264">
    <property type="term" value="P:small GTPase-mediated signal transduction"/>
    <property type="evidence" value="ECO:0007669"/>
    <property type="project" value="InterPro"/>
</dbReference>
<sequence>MNSFKEEKSSGYQSSYKSNIKCILVGDAMVGKTCLAKRLAAVGFQSDYSPTMFDNYAATTTIDGKSYVLGIFDTAGQEEFDRLRTLAYLNCDVFLICFSVVQPASLKHAMDSWLREVRVHAPHVPFILVGTHIDLRDDPKCAQRRASAQCVSTKDGMVAATRMDADCYVECSALTEAGIIRLKEAAIDAVLRTHSGDDGCHCACVIV</sequence>
<dbReference type="PROSITE" id="PS51420">
    <property type="entry name" value="RHO"/>
    <property type="match status" value="1"/>
</dbReference>
<dbReference type="STRING" id="400727.A0A2T7PFW6"/>
<dbReference type="InterPro" id="IPR003578">
    <property type="entry name" value="Small_GTPase_Rho"/>
</dbReference>
<dbReference type="OrthoDB" id="8830751at2759"/>
<evidence type="ECO:0000256" key="3">
    <source>
        <dbReference type="ARBA" id="ARBA00023134"/>
    </source>
</evidence>
<name>A0A2T7PFW6_POMCA</name>
<dbReference type="SMART" id="SM00174">
    <property type="entry name" value="RHO"/>
    <property type="match status" value="1"/>
</dbReference>
<dbReference type="SUPFAM" id="SSF52540">
    <property type="entry name" value="P-loop containing nucleoside triphosphate hydrolases"/>
    <property type="match status" value="1"/>
</dbReference>
<dbReference type="OMA" id="NCDVFLI"/>
<dbReference type="Gene3D" id="3.40.50.300">
    <property type="entry name" value="P-loop containing nucleotide triphosphate hydrolases"/>
    <property type="match status" value="1"/>
</dbReference>
<dbReference type="GO" id="GO:0003924">
    <property type="term" value="F:GTPase activity"/>
    <property type="evidence" value="ECO:0007669"/>
    <property type="project" value="InterPro"/>
</dbReference>
<dbReference type="PRINTS" id="PR00449">
    <property type="entry name" value="RASTRNSFRMNG"/>
</dbReference>
<organism evidence="4 5">
    <name type="scientific">Pomacea canaliculata</name>
    <name type="common">Golden apple snail</name>
    <dbReference type="NCBI Taxonomy" id="400727"/>
    <lineage>
        <taxon>Eukaryota</taxon>
        <taxon>Metazoa</taxon>
        <taxon>Spiralia</taxon>
        <taxon>Lophotrochozoa</taxon>
        <taxon>Mollusca</taxon>
        <taxon>Gastropoda</taxon>
        <taxon>Caenogastropoda</taxon>
        <taxon>Architaenioglossa</taxon>
        <taxon>Ampullarioidea</taxon>
        <taxon>Ampullariidae</taxon>
        <taxon>Pomacea</taxon>
    </lineage>
</organism>
<dbReference type="PROSITE" id="PS51421">
    <property type="entry name" value="RAS"/>
    <property type="match status" value="1"/>
</dbReference>
<dbReference type="InterPro" id="IPR027417">
    <property type="entry name" value="P-loop_NTPase"/>
</dbReference>
<dbReference type="PANTHER" id="PTHR24072">
    <property type="entry name" value="RHO FAMILY GTPASE"/>
    <property type="match status" value="1"/>
</dbReference>
<gene>
    <name evidence="4" type="ORF">C0Q70_07747</name>
</gene>
<dbReference type="Proteomes" id="UP000245119">
    <property type="component" value="Linkage Group LG4"/>
</dbReference>
<dbReference type="GO" id="GO:0005525">
    <property type="term" value="F:GTP binding"/>
    <property type="evidence" value="ECO:0007669"/>
    <property type="project" value="UniProtKB-KW"/>
</dbReference>
<evidence type="ECO:0000313" key="4">
    <source>
        <dbReference type="EMBL" id="PVD32314.1"/>
    </source>
</evidence>
<dbReference type="PROSITE" id="PS51419">
    <property type="entry name" value="RAB"/>
    <property type="match status" value="1"/>
</dbReference>
<dbReference type="SMART" id="SM00175">
    <property type="entry name" value="RAB"/>
    <property type="match status" value="1"/>
</dbReference>
<evidence type="ECO:0000256" key="1">
    <source>
        <dbReference type="ARBA" id="ARBA00010142"/>
    </source>
</evidence>
<dbReference type="NCBIfam" id="TIGR00231">
    <property type="entry name" value="small_GTP"/>
    <property type="match status" value="1"/>
</dbReference>
<reference evidence="4 5" key="1">
    <citation type="submission" date="2018-04" db="EMBL/GenBank/DDBJ databases">
        <title>The genome of golden apple snail Pomacea canaliculata provides insight into stress tolerance and invasive adaptation.</title>
        <authorList>
            <person name="Liu C."/>
            <person name="Liu B."/>
            <person name="Ren Y."/>
            <person name="Zhang Y."/>
            <person name="Wang H."/>
            <person name="Li S."/>
            <person name="Jiang F."/>
            <person name="Yin L."/>
            <person name="Zhang G."/>
            <person name="Qian W."/>
            <person name="Fan W."/>
        </authorList>
    </citation>
    <scope>NUCLEOTIDE SEQUENCE [LARGE SCALE GENOMIC DNA]</scope>
    <source>
        <strain evidence="4">SZHN2017</strain>
        <tissue evidence="4">Muscle</tissue>
    </source>
</reference>
<keyword evidence="2" id="KW-0547">Nucleotide-binding</keyword>
<dbReference type="FunFam" id="3.40.50.300:FF:001179">
    <property type="entry name" value="Rho family GTPase"/>
    <property type="match status" value="1"/>
</dbReference>
<evidence type="ECO:0000313" key="5">
    <source>
        <dbReference type="Proteomes" id="UP000245119"/>
    </source>
</evidence>
<evidence type="ECO:0008006" key="6">
    <source>
        <dbReference type="Google" id="ProtNLM"/>
    </source>
</evidence>
<dbReference type="AlphaFoldDB" id="A0A2T7PFW6"/>
<comment type="similarity">
    <text evidence="1">Belongs to the small GTPase superfamily. Rho family.</text>
</comment>
<keyword evidence="3" id="KW-0342">GTP-binding</keyword>
<dbReference type="InterPro" id="IPR001806">
    <property type="entry name" value="Small_GTPase"/>
</dbReference>
<accession>A0A2T7PFW6</accession>
<dbReference type="EMBL" id="PZQS01000004">
    <property type="protein sequence ID" value="PVD32314.1"/>
    <property type="molecule type" value="Genomic_DNA"/>
</dbReference>
<proteinExistence type="inferred from homology"/>
<dbReference type="Pfam" id="PF00071">
    <property type="entry name" value="Ras"/>
    <property type="match status" value="1"/>
</dbReference>
<dbReference type="SMART" id="SM00173">
    <property type="entry name" value="RAS"/>
    <property type="match status" value="1"/>
</dbReference>
<comment type="caution">
    <text evidence="4">The sequence shown here is derived from an EMBL/GenBank/DDBJ whole genome shotgun (WGS) entry which is preliminary data.</text>
</comment>
<evidence type="ECO:0000256" key="2">
    <source>
        <dbReference type="ARBA" id="ARBA00022741"/>
    </source>
</evidence>
<protein>
    <recommendedName>
        <fullName evidence="6">Small monomeric GTPase</fullName>
    </recommendedName>
</protein>
<dbReference type="CDD" id="cd00157">
    <property type="entry name" value="Rho"/>
    <property type="match status" value="1"/>
</dbReference>
<dbReference type="InterPro" id="IPR005225">
    <property type="entry name" value="Small_GTP-bd"/>
</dbReference>
<keyword evidence="5" id="KW-1185">Reference proteome</keyword>